<evidence type="ECO:0000256" key="4">
    <source>
        <dbReference type="ARBA" id="ARBA00022989"/>
    </source>
</evidence>
<organism evidence="9 10">
    <name type="scientific">Notothenia coriiceps</name>
    <name type="common">black rockcod</name>
    <dbReference type="NCBI Taxonomy" id="8208"/>
    <lineage>
        <taxon>Eukaryota</taxon>
        <taxon>Metazoa</taxon>
        <taxon>Chordata</taxon>
        <taxon>Craniata</taxon>
        <taxon>Vertebrata</taxon>
        <taxon>Euteleostomi</taxon>
        <taxon>Actinopterygii</taxon>
        <taxon>Neopterygii</taxon>
        <taxon>Teleostei</taxon>
        <taxon>Neoteleostei</taxon>
        <taxon>Acanthomorphata</taxon>
        <taxon>Eupercaria</taxon>
        <taxon>Perciformes</taxon>
        <taxon>Notothenioidei</taxon>
        <taxon>Nototheniidae</taxon>
        <taxon>Notothenia</taxon>
    </lineage>
</organism>
<dbReference type="RefSeq" id="XP_010794155.1">
    <property type="nucleotide sequence ID" value="XM_010795853.1"/>
</dbReference>
<keyword evidence="5" id="KW-0333">Golgi apparatus</keyword>
<evidence type="ECO:0000313" key="9">
    <source>
        <dbReference type="Proteomes" id="UP000504611"/>
    </source>
</evidence>
<dbReference type="InterPro" id="IPR045891">
    <property type="entry name" value="ZIP9"/>
</dbReference>
<feature type="transmembrane region" description="Helical" evidence="7">
    <location>
        <begin position="170"/>
        <end position="196"/>
    </location>
</feature>
<proteinExistence type="inferred from homology"/>
<comment type="similarity">
    <text evidence="7">Belongs to the ZIP transporter (TC 2.A.5) family.</text>
</comment>
<accession>A0A6I9Q0S2</accession>
<dbReference type="GO" id="GO:0005739">
    <property type="term" value="C:mitochondrion"/>
    <property type="evidence" value="ECO:0007669"/>
    <property type="project" value="UniProtKB-SubCell"/>
</dbReference>
<reference evidence="10" key="1">
    <citation type="submission" date="2025-08" db="UniProtKB">
        <authorList>
            <consortium name="RefSeq"/>
        </authorList>
    </citation>
    <scope>IDENTIFICATION</scope>
    <source>
        <tissue evidence="10">Muscle</tissue>
    </source>
</reference>
<feature type="transmembrane region" description="Helical" evidence="7">
    <location>
        <begin position="6"/>
        <end position="28"/>
    </location>
</feature>
<name>A0A6I9Q0S2_9TELE</name>
<dbReference type="GO" id="GO:0000139">
    <property type="term" value="C:Golgi membrane"/>
    <property type="evidence" value="ECO:0007669"/>
    <property type="project" value="UniProtKB-SubCell"/>
</dbReference>
<dbReference type="KEGG" id="ncc:104966647"/>
<gene>
    <name evidence="10" type="primary">LOC104966647</name>
</gene>
<dbReference type="AlphaFoldDB" id="A0A6I9Q0S2"/>
<sequence length="315" mass="33135">MDGGLTITFISVAMFVGTFLLGFIPLLFRLNEKSLQFVSILGAGLLCGTALAITIPEGVGLLEESWRASSSSSDVPSGLNASEKNENVTTTDRPPRFLIGMALTFGFTFMFVVDQIGSYFSMPGRASLLANSVGITATLGLVIHGAGVLHVCLLEADGFAVGAAVASGQVTVQVIVFLAVILHKAPAAFGLVSFLMHAGLEKKHIQGHLLAFSAAAPVLAITTYFILHASGSSSQNQLSATGVGMLFSAGTFLYVATVHVLPEISSRRTGRPSSDPHQYSGAEAHRERYLGLLESLTLILGVGLPMVLAFRLHDD</sequence>
<feature type="compositionally biased region" description="Polar residues" evidence="8">
    <location>
        <begin position="79"/>
        <end position="90"/>
    </location>
</feature>
<dbReference type="GO" id="GO:0048471">
    <property type="term" value="C:perinuclear region of cytoplasm"/>
    <property type="evidence" value="ECO:0007669"/>
    <property type="project" value="UniProtKB-SubCell"/>
</dbReference>
<evidence type="ECO:0000256" key="1">
    <source>
        <dbReference type="ARBA" id="ARBA00004127"/>
    </source>
</evidence>
<dbReference type="GeneID" id="104966647"/>
<dbReference type="Proteomes" id="UP000504611">
    <property type="component" value="Unplaced"/>
</dbReference>
<keyword evidence="6 7" id="KW-0472">Membrane</keyword>
<keyword evidence="9" id="KW-1185">Reference proteome</keyword>
<dbReference type="GO" id="GO:0005886">
    <property type="term" value="C:plasma membrane"/>
    <property type="evidence" value="ECO:0007669"/>
    <property type="project" value="UniProtKB-SubCell"/>
</dbReference>
<evidence type="ECO:0000313" key="10">
    <source>
        <dbReference type="RefSeq" id="XP_010794155.1"/>
    </source>
</evidence>
<keyword evidence="3 7" id="KW-0812">Transmembrane</keyword>
<keyword evidence="7" id="KW-0862">Zinc</keyword>
<feature type="transmembrane region" description="Helical" evidence="7">
    <location>
        <begin position="239"/>
        <end position="261"/>
    </location>
</feature>
<feature type="transmembrane region" description="Helical" evidence="7">
    <location>
        <begin position="35"/>
        <end position="55"/>
    </location>
</feature>
<keyword evidence="7" id="KW-0864">Zinc transport</keyword>
<comment type="function">
    <text evidence="7">Transports zinc ions across cell and organelle membranes into the cytoplasm and regulates intracellular zinc homeostasis. Participates in the zinc ions efflux out of the secretory compartments. Also functions as membrane androgen receptor that mediates, through a G protein, the non-classical androgen signaling pathway, characterized by the activation of MAPK3/MAPK1 (Erk1/2) and transcription factors CREB1 or ATF1. Moreover, has dual functions as membrane-bound androgen receptor and as an androgen-dependent zinc transporter both of which are mediated through an inhibitory G protein (Gi) that mediates both MAP kinase and zinc signaling leading to the androgen-dependent apoptotic process.</text>
</comment>
<protein>
    <recommendedName>
        <fullName evidence="7">Zinc transporter ZIP9</fullName>
        <shortName evidence="7">ZIP-9</shortName>
    </recommendedName>
    <alternativeName>
        <fullName evidence="7">Solute carrier family 39 member 9</fullName>
    </alternativeName>
    <alternativeName>
        <fullName evidence="7">Zrt- and Irt-like protein 9</fullName>
    </alternativeName>
</protein>
<dbReference type="PANTHER" id="PTHR16133:SF4">
    <property type="entry name" value="ZINC TRANSPORTER ZIP9"/>
    <property type="match status" value="1"/>
</dbReference>
<feature type="region of interest" description="Disordered" evidence="8">
    <location>
        <begin position="70"/>
        <end position="90"/>
    </location>
</feature>
<keyword evidence="7" id="KW-0406">Ion transport</keyword>
<evidence type="ECO:0000256" key="2">
    <source>
        <dbReference type="ARBA" id="ARBA00004394"/>
    </source>
</evidence>
<comment type="subcellular location">
    <subcellularLocation>
        <location evidence="7">Cell membrane</location>
        <topology evidence="7">Multi-pass membrane protein</topology>
    </subcellularLocation>
    <subcellularLocation>
        <location evidence="7">Cytoplasm</location>
        <location evidence="7">Perinuclear region</location>
    </subcellularLocation>
    <subcellularLocation>
        <location evidence="1">Endomembrane system</location>
        <topology evidence="1">Multi-pass membrane protein</topology>
    </subcellularLocation>
    <subcellularLocation>
        <location evidence="2">Golgi apparatus membrane</location>
    </subcellularLocation>
    <subcellularLocation>
        <location evidence="7">Golgi apparatus</location>
        <location evidence="7">trans-Golgi network membrane</location>
    </subcellularLocation>
    <subcellularLocation>
        <location evidence="7">Mitochondrion</location>
    </subcellularLocation>
    <subcellularLocation>
        <location evidence="7">Nucleus</location>
    </subcellularLocation>
</comment>
<evidence type="ECO:0000256" key="7">
    <source>
        <dbReference type="RuleBase" id="RU369011"/>
    </source>
</evidence>
<evidence type="ECO:0000256" key="3">
    <source>
        <dbReference type="ARBA" id="ARBA00022692"/>
    </source>
</evidence>
<feature type="transmembrane region" description="Helical" evidence="7">
    <location>
        <begin position="128"/>
        <end position="150"/>
    </location>
</feature>
<feature type="transmembrane region" description="Helical" evidence="7">
    <location>
        <begin position="97"/>
        <end position="116"/>
    </location>
</feature>
<dbReference type="OrthoDB" id="19859at2759"/>
<keyword evidence="4 7" id="KW-1133">Transmembrane helix</keyword>
<feature type="transmembrane region" description="Helical" evidence="7">
    <location>
        <begin position="289"/>
        <end position="310"/>
    </location>
</feature>
<keyword evidence="7" id="KW-0325">Glycoprotein</keyword>
<keyword evidence="7" id="KW-0813">Transport</keyword>
<evidence type="ECO:0000256" key="5">
    <source>
        <dbReference type="ARBA" id="ARBA00023034"/>
    </source>
</evidence>
<dbReference type="Pfam" id="PF02535">
    <property type="entry name" value="Zip"/>
    <property type="match status" value="1"/>
</dbReference>
<evidence type="ECO:0000256" key="8">
    <source>
        <dbReference type="SAM" id="MobiDB-lite"/>
    </source>
</evidence>
<feature type="transmembrane region" description="Helical" evidence="7">
    <location>
        <begin position="208"/>
        <end position="227"/>
    </location>
</feature>
<dbReference type="InterPro" id="IPR003689">
    <property type="entry name" value="ZIP"/>
</dbReference>
<dbReference type="PANTHER" id="PTHR16133">
    <property type="entry name" value="SOLUTE CARRIER FAMILY 39 ZINC TRANSPORTER , MEMBER 9-RELATED"/>
    <property type="match status" value="1"/>
</dbReference>
<evidence type="ECO:0000256" key="6">
    <source>
        <dbReference type="ARBA" id="ARBA00023136"/>
    </source>
</evidence>
<dbReference type="GO" id="GO:0005385">
    <property type="term" value="F:zinc ion transmembrane transporter activity"/>
    <property type="evidence" value="ECO:0007669"/>
    <property type="project" value="UniProtKB-UniRule"/>
</dbReference>
<dbReference type="GO" id="GO:0005634">
    <property type="term" value="C:nucleus"/>
    <property type="evidence" value="ECO:0007669"/>
    <property type="project" value="UniProtKB-SubCell"/>
</dbReference>